<dbReference type="Gene3D" id="1.10.1370.30">
    <property type="match status" value="1"/>
</dbReference>
<dbReference type="Gene3D" id="1.10.287.1490">
    <property type="match status" value="1"/>
</dbReference>
<name>A0A395WD11_9FIRM</name>
<proteinExistence type="predicted"/>
<evidence type="ECO:0000259" key="1">
    <source>
        <dbReference type="Pfam" id="PF10145"/>
    </source>
</evidence>
<evidence type="ECO:0000313" key="3">
    <source>
        <dbReference type="Proteomes" id="UP000265489"/>
    </source>
</evidence>
<sequence>MSGYSQVRGISVKIDGDTTGFQKAINKIKSETAGLDKTMSKLKSSMRFNEGDFQSFATYQNLLKDKIQNTTKQLEVYNKKLMNYPKTQKQWASAVDAASKSIDNYNHTFNSLNKEYADNNKQISAWKEAISNGTRSAEQGENAIQRLASRNVTLKEAMDDCTSGIAEQKKSLVDLGSTYEDSQRTYLGLKAGALGLKNELAGMSKEFISSNETLLRLYDTLGKVSSKAEQFANTVKPLSMLSFAGIAAATKTAIEFEDAWTGVTKTVDGTPQQLSKIDDGLKNLAQTTSSTYQDIAHYAELAGQMGIPTDSIVGFTKTITELGDTTNLVGEEAAQSIAKFSNVMVSQSKKTNTYYSRLGSTIVDLGNKFSTTESDIMDMATRLGVAGKMVGLNSNQVLGLSTALSSLGIEAAAGGSSVSKMLKKIDLAVSTGDENLSKFAEVSGMTSQQFQKAWGEDAAGTFLKFVQGIGKSSDITKTLNDLGITEIKQAQSMGALAQSSDVLANALNVSKNAWNSNTAMANEAEKRYATLKSQLSQTWEAIKQAGDELGQAFAPTLTDLLKIVKKAANAFSNLDEGTQQTIAKMLLLTAAAYPTAKGVSKVAGATQGAIKFFTKAHPGLQKVADGFGDAAKAGDLASTSIVSLGKGFVLTHPAITAVTVALGAFAGAVVWADKKRKEAMETANKELAYKDTDYAVTLKVIDGYDKYAKSMSKTKTSMGEIVTQYMQNNKTASHLMKTIEDLNSKESLNATQKTMLAEAVRELNQLYPDLGVEIDENTGKLNLNEDANYKSIDAIKERITQIQEEAKQEALASIAKKNAAAQLKAELKNAELTESINTTTDSLRKLSLQFAAGHISMQDYMNQSSALKESINTLCTDLADSYTKLHETQTQSILQSNYLETQSFEQMGTTMKAQLTDIAAQAAQAGIQIPIGIQEGITNGTANAVEAANYMATLMNMNQLVDQAGMIGGSIPTSVANGILANCGSISEATNAMNNLITLANAVKSAGMSGEQIPTDVATAVANGQMSVSDAVTKMMSDTDPKLKKAGEQMKKESQNSVTGIADVFANDGTTSAAVGKMGGKMEEALQPSLDNMVTSSAKAYADIKSNIDKAQNYADSHPITYTETTKKKTVVEGDNKKKYSPQSLINADKPVVDTDIMPMSADKIATYSDISPYASVANATTAIMSGSTSRSVGSVGNINLSAITNRLDRMINAIGNCDLTINLQPMQLDGNVVTDTVQEIVSIRDMLKNIGKGVA</sequence>
<dbReference type="SUPFAM" id="SSF57997">
    <property type="entry name" value="Tropomyosin"/>
    <property type="match status" value="1"/>
</dbReference>
<organism evidence="2 3">
    <name type="scientific">Holdemanella biformis</name>
    <dbReference type="NCBI Taxonomy" id="1735"/>
    <lineage>
        <taxon>Bacteria</taxon>
        <taxon>Bacillati</taxon>
        <taxon>Bacillota</taxon>
        <taxon>Erysipelotrichia</taxon>
        <taxon>Erysipelotrichales</taxon>
        <taxon>Erysipelotrichaceae</taxon>
        <taxon>Holdemanella</taxon>
    </lineage>
</organism>
<dbReference type="InterPro" id="IPR010090">
    <property type="entry name" value="Phage_tape_meas"/>
</dbReference>
<comment type="caution">
    <text evidence="2">The sequence shown here is derived from an EMBL/GenBank/DDBJ whole genome shotgun (WGS) entry which is preliminary data.</text>
</comment>
<dbReference type="Pfam" id="PF10145">
    <property type="entry name" value="PhageMin_Tail"/>
    <property type="match status" value="1"/>
</dbReference>
<dbReference type="NCBIfam" id="TIGR01760">
    <property type="entry name" value="tape_meas_TP901"/>
    <property type="match status" value="1"/>
</dbReference>
<protein>
    <submittedName>
        <fullName evidence="2">Phage tail tape measure protein</fullName>
    </submittedName>
</protein>
<feature type="domain" description="Phage tail tape measure protein" evidence="1">
    <location>
        <begin position="282"/>
        <end position="474"/>
    </location>
</feature>
<dbReference type="RefSeq" id="WP_118324275.1">
    <property type="nucleotide sequence ID" value="NZ_QRYQ01000001.1"/>
</dbReference>
<accession>A0A395WD11</accession>
<dbReference type="AlphaFoldDB" id="A0A395WD11"/>
<evidence type="ECO:0000313" key="2">
    <source>
        <dbReference type="EMBL" id="RGU94050.1"/>
    </source>
</evidence>
<dbReference type="EMBL" id="QRYQ01000001">
    <property type="protein sequence ID" value="RGU94050.1"/>
    <property type="molecule type" value="Genomic_DNA"/>
</dbReference>
<reference evidence="2 3" key="1">
    <citation type="submission" date="2018-08" db="EMBL/GenBank/DDBJ databases">
        <title>A genome reference for cultivated species of the human gut microbiota.</title>
        <authorList>
            <person name="Zou Y."/>
            <person name="Xue W."/>
            <person name="Luo G."/>
        </authorList>
    </citation>
    <scope>NUCLEOTIDE SEQUENCE [LARGE SCALE GENOMIC DNA]</scope>
    <source>
        <strain evidence="2 3">AF15-20</strain>
    </source>
</reference>
<gene>
    <name evidence="2" type="ORF">DWW32_00615</name>
</gene>
<dbReference type="Proteomes" id="UP000265489">
    <property type="component" value="Unassembled WGS sequence"/>
</dbReference>